<comment type="caution">
    <text evidence="1">The sequence shown here is derived from an EMBL/GenBank/DDBJ whole genome shotgun (WGS) entry which is preliminary data.</text>
</comment>
<protein>
    <submittedName>
        <fullName evidence="1">Uncharacterized protein</fullName>
    </submittedName>
</protein>
<sequence>MPPIFTAFRALPPLRHVMGRFIGLGVRQEHITRT</sequence>
<evidence type="ECO:0000313" key="2">
    <source>
        <dbReference type="Proteomes" id="UP001225356"/>
    </source>
</evidence>
<keyword evidence="2" id="KW-1185">Reference proteome</keyword>
<proteinExistence type="predicted"/>
<dbReference type="EMBL" id="JAUSQU010000001">
    <property type="protein sequence ID" value="MDP9847492.1"/>
    <property type="molecule type" value="Genomic_DNA"/>
</dbReference>
<dbReference type="Proteomes" id="UP001225356">
    <property type="component" value="Unassembled WGS sequence"/>
</dbReference>
<name>A0ABT9QL83_9ACTN</name>
<reference evidence="1 2" key="1">
    <citation type="submission" date="2023-07" db="EMBL/GenBank/DDBJ databases">
        <title>Sequencing the genomes of 1000 actinobacteria strains.</title>
        <authorList>
            <person name="Klenk H.-P."/>
        </authorList>
    </citation>
    <scope>NUCLEOTIDE SEQUENCE [LARGE SCALE GENOMIC DNA]</scope>
    <source>
        <strain evidence="1 2">DSM 46740</strain>
    </source>
</reference>
<gene>
    <name evidence="1" type="ORF">J2853_006703</name>
</gene>
<evidence type="ECO:0000313" key="1">
    <source>
        <dbReference type="EMBL" id="MDP9847492.1"/>
    </source>
</evidence>
<organism evidence="1 2">
    <name type="scientific">Streptosporangium lutulentum</name>
    <dbReference type="NCBI Taxonomy" id="1461250"/>
    <lineage>
        <taxon>Bacteria</taxon>
        <taxon>Bacillati</taxon>
        <taxon>Actinomycetota</taxon>
        <taxon>Actinomycetes</taxon>
        <taxon>Streptosporangiales</taxon>
        <taxon>Streptosporangiaceae</taxon>
        <taxon>Streptosporangium</taxon>
    </lineage>
</organism>
<accession>A0ABT9QL83</accession>